<evidence type="ECO:0000256" key="4">
    <source>
        <dbReference type="ARBA" id="ARBA00022989"/>
    </source>
</evidence>
<keyword evidence="3 6" id="KW-0812">Transmembrane</keyword>
<feature type="transmembrane region" description="Helical" evidence="6">
    <location>
        <begin position="122"/>
        <end position="139"/>
    </location>
</feature>
<dbReference type="OrthoDB" id="7992784at2"/>
<accession>Q1K3D8</accession>
<sequence length="152" mass="17008">MQERVEKSLSSAEDMIYIATAVVLIVAAITLLAFSVFNFFEGFNGHIGQQISQLLDGLLLVLMLVEILHTVGIFLKKRKLVIEPFLAVGIIAAIRRVLIITAEQVNPTPEHAAVFRMTMLELGLLAAMILSFVFCIFLLRRHGRDEPVEMEE</sequence>
<evidence type="ECO:0008006" key="9">
    <source>
        <dbReference type="Google" id="ProtNLM"/>
    </source>
</evidence>
<evidence type="ECO:0000313" key="8">
    <source>
        <dbReference type="Proteomes" id="UP000005695"/>
    </source>
</evidence>
<proteinExistence type="predicted"/>
<organism evidence="7 8">
    <name type="scientific">Desulfuromonas acetoxidans (strain DSM 684 / 11070)</name>
    <dbReference type="NCBI Taxonomy" id="281689"/>
    <lineage>
        <taxon>Bacteria</taxon>
        <taxon>Pseudomonadati</taxon>
        <taxon>Thermodesulfobacteriota</taxon>
        <taxon>Desulfuromonadia</taxon>
        <taxon>Desulfuromonadales</taxon>
        <taxon>Desulfuromonadaceae</taxon>
        <taxon>Desulfuromonas</taxon>
    </lineage>
</organism>
<evidence type="ECO:0000256" key="3">
    <source>
        <dbReference type="ARBA" id="ARBA00022692"/>
    </source>
</evidence>
<feature type="transmembrane region" description="Helical" evidence="6">
    <location>
        <begin position="57"/>
        <end position="75"/>
    </location>
</feature>
<keyword evidence="2" id="KW-1003">Cell membrane</keyword>
<keyword evidence="8" id="KW-1185">Reference proteome</keyword>
<gene>
    <name evidence="7" type="ORF">Dace_2902</name>
</gene>
<dbReference type="EMBL" id="AAEW02000002">
    <property type="protein sequence ID" value="EAT17036.1"/>
    <property type="molecule type" value="Genomic_DNA"/>
</dbReference>
<feature type="transmembrane region" description="Helical" evidence="6">
    <location>
        <begin position="16"/>
        <end position="37"/>
    </location>
</feature>
<dbReference type="RefSeq" id="WP_005997924.1">
    <property type="nucleotide sequence ID" value="NZ_AAEW02000002.1"/>
</dbReference>
<dbReference type="InterPro" id="IPR020948">
    <property type="entry name" value="P_starv_induced_PsiE-like"/>
</dbReference>
<evidence type="ECO:0000313" key="7">
    <source>
        <dbReference type="EMBL" id="EAT17036.1"/>
    </source>
</evidence>
<dbReference type="AlphaFoldDB" id="Q1K3D8"/>
<evidence type="ECO:0000256" key="6">
    <source>
        <dbReference type="SAM" id="Phobius"/>
    </source>
</evidence>
<dbReference type="Proteomes" id="UP000005695">
    <property type="component" value="Unassembled WGS sequence"/>
</dbReference>
<keyword evidence="5 6" id="KW-0472">Membrane</keyword>
<protein>
    <recommendedName>
        <fullName evidence="9">Phosphate-starvation-inducible E</fullName>
    </recommendedName>
</protein>
<reference evidence="7" key="2">
    <citation type="submission" date="2006-05" db="EMBL/GenBank/DDBJ databases">
        <title>Sequencing of the draft genome and assembly of Desulfuromonas acetoxidans DSM 684.</title>
        <authorList>
            <consortium name="US DOE Joint Genome Institute (JGI-PGF)"/>
            <person name="Copeland A."/>
            <person name="Lucas S."/>
            <person name="Lapidus A."/>
            <person name="Barry K."/>
            <person name="Detter J.C."/>
            <person name="Glavina del Rio T."/>
            <person name="Hammon N."/>
            <person name="Israni S."/>
            <person name="Dalin E."/>
            <person name="Tice H."/>
            <person name="Bruce D."/>
            <person name="Pitluck S."/>
            <person name="Richardson P."/>
        </authorList>
    </citation>
    <scope>NUCLEOTIDE SEQUENCE [LARGE SCALE GENOMIC DNA]</scope>
    <source>
        <strain evidence="7">DSM 684</strain>
    </source>
</reference>
<dbReference type="GO" id="GO:0005886">
    <property type="term" value="C:plasma membrane"/>
    <property type="evidence" value="ECO:0007669"/>
    <property type="project" value="UniProtKB-SubCell"/>
</dbReference>
<evidence type="ECO:0000256" key="1">
    <source>
        <dbReference type="ARBA" id="ARBA00004651"/>
    </source>
</evidence>
<comment type="subcellular location">
    <subcellularLocation>
        <location evidence="1">Cell membrane</location>
        <topology evidence="1">Multi-pass membrane protein</topology>
    </subcellularLocation>
</comment>
<comment type="caution">
    <text evidence="7">The sequence shown here is derived from an EMBL/GenBank/DDBJ whole genome shotgun (WGS) entry which is preliminary data.</text>
</comment>
<feature type="transmembrane region" description="Helical" evidence="6">
    <location>
        <begin position="82"/>
        <end position="102"/>
    </location>
</feature>
<keyword evidence="4 6" id="KW-1133">Transmembrane helix</keyword>
<dbReference type="Pfam" id="PF06146">
    <property type="entry name" value="PsiE"/>
    <property type="match status" value="1"/>
</dbReference>
<evidence type="ECO:0000256" key="5">
    <source>
        <dbReference type="ARBA" id="ARBA00023136"/>
    </source>
</evidence>
<evidence type="ECO:0000256" key="2">
    <source>
        <dbReference type="ARBA" id="ARBA00022475"/>
    </source>
</evidence>
<reference evidence="7" key="1">
    <citation type="submission" date="2006-05" db="EMBL/GenBank/DDBJ databases">
        <title>Annotation of the draft genome assembly of Desulfuromonas acetoxidans DSM 684.</title>
        <authorList>
            <consortium name="US DOE Joint Genome Institute (JGI-ORNL)"/>
            <person name="Larimer F."/>
            <person name="Land M."/>
            <person name="Hauser L."/>
        </authorList>
    </citation>
    <scope>NUCLEOTIDE SEQUENCE [LARGE SCALE GENOMIC DNA]</scope>
    <source>
        <strain evidence="7">DSM 684</strain>
    </source>
</reference>
<name>Q1K3D8_DESA6</name>